<evidence type="ECO:0000313" key="1">
    <source>
        <dbReference type="EMBL" id="ACB80816.1"/>
    </source>
</evidence>
<dbReference type="KEGG" id="mpo:Mpop_2659"/>
<evidence type="ECO:0000313" key="2">
    <source>
        <dbReference type="Proteomes" id="UP000007136"/>
    </source>
</evidence>
<name>B1ZCC3_METPB</name>
<dbReference type="AlphaFoldDB" id="B1ZCC3"/>
<accession>B1ZCC3</accession>
<gene>
    <name evidence="1" type="ordered locus">Mpop_2659</name>
</gene>
<reference evidence="1" key="1">
    <citation type="submission" date="2008-04" db="EMBL/GenBank/DDBJ databases">
        <title>Complete sequence of chromosome of Methylobacterium populi BJ001.</title>
        <authorList>
            <consortium name="US DOE Joint Genome Institute"/>
            <person name="Copeland A."/>
            <person name="Lucas S."/>
            <person name="Lapidus A."/>
            <person name="Glavina del Rio T."/>
            <person name="Dalin E."/>
            <person name="Tice H."/>
            <person name="Bruce D."/>
            <person name="Goodwin L."/>
            <person name="Pitluck S."/>
            <person name="Chertkov O."/>
            <person name="Brettin T."/>
            <person name="Detter J.C."/>
            <person name="Han C."/>
            <person name="Kuske C.R."/>
            <person name="Schmutz J."/>
            <person name="Larimer F."/>
            <person name="Land M."/>
            <person name="Hauser L."/>
            <person name="Kyrpides N."/>
            <person name="Mikhailova N."/>
            <person name="Marx C."/>
            <person name="Richardson P."/>
        </authorList>
    </citation>
    <scope>NUCLEOTIDE SEQUENCE [LARGE SCALE GENOMIC DNA]</scope>
    <source>
        <strain evidence="1">BJ001</strain>
    </source>
</reference>
<dbReference type="HOGENOM" id="CLU_2508920_0_0_5"/>
<dbReference type="RefSeq" id="WP_012454538.1">
    <property type="nucleotide sequence ID" value="NC_010725.1"/>
</dbReference>
<protein>
    <submittedName>
        <fullName evidence="1">Uncharacterized protein</fullName>
    </submittedName>
</protein>
<sequence length="85" mass="9534">MSETELPFFARQVHNDVLACRGNDRLAVILVGEGVSRGWTLAERDMGGRFNALPRAKRHAYSAGVELFDRGLVRIVDRRLIPVLT</sequence>
<dbReference type="Proteomes" id="UP000007136">
    <property type="component" value="Chromosome"/>
</dbReference>
<dbReference type="EMBL" id="CP001029">
    <property type="protein sequence ID" value="ACB80816.1"/>
    <property type="molecule type" value="Genomic_DNA"/>
</dbReference>
<organism evidence="1 2">
    <name type="scientific">Methylorubrum populi (strain ATCC BAA-705 / NCIMB 13946 / BJ001)</name>
    <name type="common">Methylobacterium populi</name>
    <dbReference type="NCBI Taxonomy" id="441620"/>
    <lineage>
        <taxon>Bacteria</taxon>
        <taxon>Pseudomonadati</taxon>
        <taxon>Pseudomonadota</taxon>
        <taxon>Alphaproteobacteria</taxon>
        <taxon>Hyphomicrobiales</taxon>
        <taxon>Methylobacteriaceae</taxon>
        <taxon>Methylorubrum</taxon>
    </lineage>
</organism>
<proteinExistence type="predicted"/>